<dbReference type="Gene3D" id="3.60.10.10">
    <property type="entry name" value="Endonuclease/exonuclease/phosphatase"/>
    <property type="match status" value="1"/>
</dbReference>
<dbReference type="SUPFAM" id="SSF57756">
    <property type="entry name" value="Retrovirus zinc finger-like domains"/>
    <property type="match status" value="1"/>
</dbReference>
<dbReference type="Proteomes" id="UP000252139">
    <property type="component" value="Unassembled WGS sequence"/>
</dbReference>
<dbReference type="AlphaFoldDB" id="A0A367J5C8"/>
<accession>A0A367J5C8</accession>
<dbReference type="GO" id="GO:0008270">
    <property type="term" value="F:zinc ion binding"/>
    <property type="evidence" value="ECO:0007669"/>
    <property type="project" value="UniProtKB-KW"/>
</dbReference>
<dbReference type="InterPro" id="IPR001878">
    <property type="entry name" value="Znf_CCHC"/>
</dbReference>
<dbReference type="PROSITE" id="PS50158">
    <property type="entry name" value="ZF_CCHC"/>
    <property type="match status" value="2"/>
</dbReference>
<evidence type="ECO:0000259" key="3">
    <source>
        <dbReference type="PROSITE" id="PS50158"/>
    </source>
</evidence>
<gene>
    <name evidence="4" type="ORF">CU097_001826</name>
</gene>
<dbReference type="Pfam" id="PF00098">
    <property type="entry name" value="zf-CCHC"/>
    <property type="match status" value="1"/>
</dbReference>
<comment type="caution">
    <text evidence="4">The sequence shown here is derived from an EMBL/GenBank/DDBJ whole genome shotgun (WGS) entry which is preliminary data.</text>
</comment>
<feature type="domain" description="CCHC-type" evidence="3">
    <location>
        <begin position="224"/>
        <end position="239"/>
    </location>
</feature>
<dbReference type="SMART" id="SM00343">
    <property type="entry name" value="ZnF_C2HC"/>
    <property type="match status" value="2"/>
</dbReference>
<evidence type="ECO:0000313" key="4">
    <source>
        <dbReference type="EMBL" id="RCH85049.1"/>
    </source>
</evidence>
<keyword evidence="5" id="KW-1185">Reference proteome</keyword>
<dbReference type="InterPro" id="IPR036691">
    <property type="entry name" value="Endo/exonu/phosph_ase_sf"/>
</dbReference>
<dbReference type="Gene3D" id="4.10.60.10">
    <property type="entry name" value="Zinc finger, CCHC-type"/>
    <property type="match status" value="1"/>
</dbReference>
<organism evidence="4 5">
    <name type="scientific">Rhizopus azygosporus</name>
    <name type="common">Rhizopus microsporus var. azygosporus</name>
    <dbReference type="NCBI Taxonomy" id="86630"/>
    <lineage>
        <taxon>Eukaryota</taxon>
        <taxon>Fungi</taxon>
        <taxon>Fungi incertae sedis</taxon>
        <taxon>Mucoromycota</taxon>
        <taxon>Mucoromycotina</taxon>
        <taxon>Mucoromycetes</taxon>
        <taxon>Mucorales</taxon>
        <taxon>Mucorineae</taxon>
        <taxon>Rhizopodaceae</taxon>
        <taxon>Rhizopus</taxon>
    </lineage>
</organism>
<evidence type="ECO:0000256" key="2">
    <source>
        <dbReference type="SAM" id="MobiDB-lite"/>
    </source>
</evidence>
<dbReference type="OrthoDB" id="2435184at2759"/>
<dbReference type="STRING" id="86630.A0A367J5C8"/>
<feature type="region of interest" description="Disordered" evidence="2">
    <location>
        <begin position="380"/>
        <end position="409"/>
    </location>
</feature>
<proteinExistence type="predicted"/>
<feature type="domain" description="CCHC-type" evidence="3">
    <location>
        <begin position="247"/>
        <end position="262"/>
    </location>
</feature>
<evidence type="ECO:0000313" key="5">
    <source>
        <dbReference type="Proteomes" id="UP000252139"/>
    </source>
</evidence>
<keyword evidence="1" id="KW-0863">Zinc-finger</keyword>
<sequence>MPPDIAPISSNINPVSPKGISTVRKENSLYRSFDSVNETAQLTYSIHRTGTTDHSVFCCIPHRLKNLKVPFSIAFSEKFPFGVGLGFTTHEDVQGTVVEATFISAEHCKEAVATPLVVENHVFTASPAIHPDRALLKVNLTKIPIMSIEQLRDKLLNNFARYGIVRELVIYLDDWAQRWFSGNGCIYLERPPSSEIKFDPLTYNIPFDGDHSCLGTWSKMDKHCIYCKAMGHIRKDCPSLPTETRTCFVCNSRGHIARNCPKVTNPNQTASKRRRPIPLDSSYEATVTVLSRPVETLSSTVPPTSSAPVLHEIPATSEEVASAPAPKHHTAAPMPNAATQPILDHTTSTEILSDVTMDDSENESMVSSTPSIKKSVAKIAKNKTSIHPTRKSSRLNKGQTGEKFHNSQHSTLGISAAASTLLGHGVENDTDTSSPLLIMNNLMNNNNNSNFGDLLASQSTNNNNHNKLTTLNIGSLNCRGLRKTTNPATSAAFIRYLRTVSLDILALQETHADTDEIAHLFKTQFQVNTSYWSNYSGIICFSPFLSLSEPIWNTIQRTPTVKVSHVHEAFDPVFVTAVYAPADTARRLSYLQSSLLNPYKINAYATDEDLEDDDIDVDTLATDLDNEDLTPEDFISERNEALPIIKPNLKLDMPSTTQSIDKPTKKLRTYNEAITYACQQKGTENDKNKTMFIVDTLSLKPFAILDNHGNEENALAHDTIVNKLVTKHDSIKSIPTMKRPYKDDSATNSLCINCSSQVHAELSNLFDTSPYSSLLKQREYTPLTDDICTLLNKDWQFYPQVKYFSATVFAGSIILNTNNNQAIMINTVEMYGRTKITDYHRESFGKLKNSVIKNSLPPPIKIFHQNVWPTSLDVRDGKKLVIGTQVSNALVTSSIRLDEKGLVSIGATSSHFMLDTIKDSLASKIFIDLNSLKSAKALIEDPSTTHVSDIGIVFHQLRQVRTKFHLPSTYSLCRASGPITINHTCHPFSLFTLSEFDRGRSPSASIFRTIANEVLSNNSDAKLAKEDVSRWINESKGKRKAILSNILDLYESDKDWLPILYNAPLNKELEALAILLIPTIVEANKSVEAQVKQVFEVFGCL</sequence>
<keyword evidence="1" id="KW-0479">Metal-binding</keyword>
<reference evidence="4 5" key="1">
    <citation type="journal article" date="2018" name="G3 (Bethesda)">
        <title>Phylogenetic and Phylogenomic Definition of Rhizopus Species.</title>
        <authorList>
            <person name="Gryganskyi A.P."/>
            <person name="Golan J."/>
            <person name="Dolatabadi S."/>
            <person name="Mondo S."/>
            <person name="Robb S."/>
            <person name="Idnurm A."/>
            <person name="Muszewska A."/>
            <person name="Steczkiewicz K."/>
            <person name="Masonjones S."/>
            <person name="Liao H.L."/>
            <person name="Gajdeczka M.T."/>
            <person name="Anike F."/>
            <person name="Vuek A."/>
            <person name="Anishchenko I.M."/>
            <person name="Voigt K."/>
            <person name="de Hoog G.S."/>
            <person name="Smith M.E."/>
            <person name="Heitman J."/>
            <person name="Vilgalys R."/>
            <person name="Stajich J.E."/>
        </authorList>
    </citation>
    <scope>NUCLEOTIDE SEQUENCE [LARGE SCALE GENOMIC DNA]</scope>
    <source>
        <strain evidence="4 5">CBS 357.93</strain>
    </source>
</reference>
<evidence type="ECO:0000256" key="1">
    <source>
        <dbReference type="PROSITE-ProRule" id="PRU00047"/>
    </source>
</evidence>
<dbReference type="SUPFAM" id="SSF56219">
    <property type="entry name" value="DNase I-like"/>
    <property type="match status" value="1"/>
</dbReference>
<dbReference type="GO" id="GO:0003676">
    <property type="term" value="F:nucleic acid binding"/>
    <property type="evidence" value="ECO:0007669"/>
    <property type="project" value="InterPro"/>
</dbReference>
<dbReference type="EMBL" id="PJQL01002196">
    <property type="protein sequence ID" value="RCH85049.1"/>
    <property type="molecule type" value="Genomic_DNA"/>
</dbReference>
<keyword evidence="1" id="KW-0862">Zinc</keyword>
<dbReference type="InterPro" id="IPR036875">
    <property type="entry name" value="Znf_CCHC_sf"/>
</dbReference>
<protein>
    <recommendedName>
        <fullName evidence="3">CCHC-type domain-containing protein</fullName>
    </recommendedName>
</protein>
<name>A0A367J5C8_RHIAZ</name>